<dbReference type="PANTHER" id="PTHR36971">
    <property type="entry name" value="UNNAMED PRODUCT"/>
    <property type="match status" value="1"/>
</dbReference>
<protein>
    <recommendedName>
        <fullName evidence="3">Methyltransferase domain-containing protein</fullName>
    </recommendedName>
</protein>
<evidence type="ECO:0000313" key="1">
    <source>
        <dbReference type="EMBL" id="KAA8496249.1"/>
    </source>
</evidence>
<name>A0A5J4YXD8_PORPP</name>
<accession>A0A5J4YXD8</accession>
<evidence type="ECO:0008006" key="3">
    <source>
        <dbReference type="Google" id="ProtNLM"/>
    </source>
</evidence>
<comment type="caution">
    <text evidence="1">The sequence shown here is derived from an EMBL/GenBank/DDBJ whole genome shotgun (WGS) entry which is preliminary data.</text>
</comment>
<sequence>MPIVVLVSETLAVHPTQDTDDAAMPSLTSAEFDEKLVVLSGANGDERAGPCLGETRANEIGDARAESCDAPESHTGRRLRFGARNNNRASVFLKFLIDTFGLPVLRAQGGVVDVAGGVGELACRLAYCHQTDCVLVEPRDDVRLQWCLESRILPHLPMKWRERFTPDKGAQVLAQHVTHLQLMFEHDAMQHAELAHALRNCALITGMHPDSAAEPIVDVALQLGKPFAIVPCCVFPNSAPHRAHVRTHEDFLIYLQAKHPDIQRTKLAMNGRCDVLYYLAQM</sequence>
<dbReference type="Proteomes" id="UP000324585">
    <property type="component" value="Unassembled WGS sequence"/>
</dbReference>
<reference evidence="2" key="1">
    <citation type="journal article" date="2019" name="Nat. Commun.">
        <title>Expansion of phycobilisome linker gene families in mesophilic red algae.</title>
        <authorList>
            <person name="Lee J."/>
            <person name="Kim D."/>
            <person name="Bhattacharya D."/>
            <person name="Yoon H.S."/>
        </authorList>
    </citation>
    <scope>NUCLEOTIDE SEQUENCE [LARGE SCALE GENOMIC DNA]</scope>
    <source>
        <strain evidence="2">CCMP 1328</strain>
    </source>
</reference>
<dbReference type="PANTHER" id="PTHR36971:SF3">
    <property type="entry name" value="C3H1-TYPE DOMAIN-CONTAINING PROTEIN"/>
    <property type="match status" value="1"/>
</dbReference>
<dbReference type="AlphaFoldDB" id="A0A5J4YXD8"/>
<organism evidence="1 2">
    <name type="scientific">Porphyridium purpureum</name>
    <name type="common">Red alga</name>
    <name type="synonym">Porphyridium cruentum</name>
    <dbReference type="NCBI Taxonomy" id="35688"/>
    <lineage>
        <taxon>Eukaryota</taxon>
        <taxon>Rhodophyta</taxon>
        <taxon>Bangiophyceae</taxon>
        <taxon>Porphyridiales</taxon>
        <taxon>Porphyridiaceae</taxon>
        <taxon>Porphyridium</taxon>
    </lineage>
</organism>
<dbReference type="OrthoDB" id="437665at2759"/>
<dbReference type="EMBL" id="VRMN01000003">
    <property type="protein sequence ID" value="KAA8496249.1"/>
    <property type="molecule type" value="Genomic_DNA"/>
</dbReference>
<gene>
    <name evidence="1" type="ORF">FVE85_2404</name>
</gene>
<evidence type="ECO:0000313" key="2">
    <source>
        <dbReference type="Proteomes" id="UP000324585"/>
    </source>
</evidence>
<keyword evidence="2" id="KW-1185">Reference proteome</keyword>
<dbReference type="OMA" id="RHGARNQ"/>
<proteinExistence type="predicted"/>